<dbReference type="Proteomes" id="UP000006621">
    <property type="component" value="Chromosome"/>
</dbReference>
<gene>
    <name evidence="2" type="ordered locus">Flexsi_1547</name>
</gene>
<dbReference type="InterPro" id="IPR021952">
    <property type="entry name" value="Flpp3-like"/>
</dbReference>
<evidence type="ECO:0000313" key="3">
    <source>
        <dbReference type="Proteomes" id="UP000006621"/>
    </source>
</evidence>
<dbReference type="RefSeq" id="WP_013886677.1">
    <property type="nucleotide sequence ID" value="NC_015672.1"/>
</dbReference>
<keyword evidence="3" id="KW-1185">Reference proteome</keyword>
<dbReference type="AlphaFoldDB" id="F8E8S4"/>
<feature type="signal peptide" evidence="1">
    <location>
        <begin position="1"/>
        <end position="21"/>
    </location>
</feature>
<evidence type="ECO:0008006" key="4">
    <source>
        <dbReference type="Google" id="ProtNLM"/>
    </source>
</evidence>
<evidence type="ECO:0000313" key="2">
    <source>
        <dbReference type="EMBL" id="AEI15197.1"/>
    </source>
</evidence>
<accession>F8E8S4</accession>
<dbReference type="HOGENOM" id="CLU_157819_0_0_0"/>
<reference evidence="2 3" key="1">
    <citation type="journal article" date="2011" name="Stand. Genomic Sci.">
        <title>Genome sequence of the moderately thermophilic halophile Flexistipes sinusarabici strain (MAS10).</title>
        <authorList>
            <person name="Lapidus A."/>
            <person name="Chertkov O."/>
            <person name="Nolan M."/>
            <person name="Lucas S."/>
            <person name="Hammon N."/>
            <person name="Deshpande S."/>
            <person name="Cheng J.F."/>
            <person name="Tapia R."/>
            <person name="Han C."/>
            <person name="Goodwin L."/>
            <person name="Pitluck S."/>
            <person name="Liolios K."/>
            <person name="Pagani I."/>
            <person name="Ivanova N."/>
            <person name="Huntemann M."/>
            <person name="Mavromatis K."/>
            <person name="Mikhailova N."/>
            <person name="Pati A."/>
            <person name="Chen A."/>
            <person name="Palaniappan K."/>
            <person name="Land M."/>
            <person name="Hauser L."/>
            <person name="Brambilla E.M."/>
            <person name="Rohde M."/>
            <person name="Abt B."/>
            <person name="Spring S."/>
            <person name="Goker M."/>
            <person name="Bristow J."/>
            <person name="Eisen J.A."/>
            <person name="Markowitz V."/>
            <person name="Hugenholtz P."/>
            <person name="Kyrpides N.C."/>
            <person name="Klenk H.P."/>
            <person name="Woyke T."/>
        </authorList>
    </citation>
    <scope>NUCLEOTIDE SEQUENCE [LARGE SCALE GENOMIC DNA]</scope>
    <source>
        <strain evidence="3">DSM 4947 / MAS 10</strain>
    </source>
</reference>
<reference evidence="3" key="2">
    <citation type="submission" date="2011-06" db="EMBL/GenBank/DDBJ databases">
        <title>The complete genome of Flexistipes sinusarabici DSM 4947.</title>
        <authorList>
            <person name="Lucas S."/>
            <person name="Han J."/>
            <person name="Lapidus A."/>
            <person name="Bruce D."/>
            <person name="Goodwin L."/>
            <person name="Pitluck S."/>
            <person name="Peters L."/>
            <person name="Kyrpides N."/>
            <person name="Mavromatis K."/>
            <person name="Ivanova N."/>
            <person name="Mikhailova N."/>
            <person name="Chertkov O."/>
            <person name="Detter J.C."/>
            <person name="Tapia R."/>
            <person name="Han C."/>
            <person name="Land M."/>
            <person name="Hauser L."/>
            <person name="Markowitz V."/>
            <person name="Cheng J.-F."/>
            <person name="Hugenholtz P."/>
            <person name="Woyke T."/>
            <person name="Wu D."/>
            <person name="Spring S."/>
            <person name="Schroeder M."/>
            <person name="Brambilla E."/>
            <person name="Klenk H.-P."/>
            <person name="Eisen J.A."/>
        </authorList>
    </citation>
    <scope>NUCLEOTIDE SEQUENCE [LARGE SCALE GENOMIC DNA]</scope>
    <source>
        <strain evidence="3">DSM 4947 / MAS 10</strain>
    </source>
</reference>
<keyword evidence="1" id="KW-0732">Signal</keyword>
<dbReference type="eggNOG" id="ENOG5032P7T">
    <property type="taxonomic scope" value="Bacteria"/>
</dbReference>
<proteinExistence type="predicted"/>
<dbReference type="OrthoDB" id="9812725at2"/>
<feature type="chain" id="PRO_5003375688" description="DUF3568 family protein" evidence="1">
    <location>
        <begin position="22"/>
        <end position="130"/>
    </location>
</feature>
<sequence length="130" mass="13999">MKKYLLVLVICCSVYISGCVAPVIVAGAAGAGVTYSLATDSVSDNVDAKVSEIVDAFINEVNSRNGSVMFASISEGKVKAEVNEIKYTLDVKSLTKNSSRLTITARKGYNLLPARDKAVEFYTKVVQRLK</sequence>
<evidence type="ECO:0000256" key="1">
    <source>
        <dbReference type="SAM" id="SignalP"/>
    </source>
</evidence>
<organism evidence="2 3">
    <name type="scientific">Flexistipes sinusarabici (strain ATCC 49648 / DSM 4947 / MAS 10)</name>
    <dbReference type="NCBI Taxonomy" id="717231"/>
    <lineage>
        <taxon>Bacteria</taxon>
        <taxon>Pseudomonadati</taxon>
        <taxon>Deferribacterota</taxon>
        <taxon>Deferribacteres</taxon>
        <taxon>Deferribacterales</taxon>
        <taxon>Flexistipitaceae</taxon>
        <taxon>Flexistipes</taxon>
    </lineage>
</organism>
<dbReference type="EMBL" id="CP002858">
    <property type="protein sequence ID" value="AEI15197.1"/>
    <property type="molecule type" value="Genomic_DNA"/>
</dbReference>
<protein>
    <recommendedName>
        <fullName evidence="4">DUF3568 family protein</fullName>
    </recommendedName>
</protein>
<name>F8E8S4_FLESM</name>
<dbReference type="STRING" id="717231.Flexsi_1547"/>
<dbReference type="KEGG" id="fsi:Flexsi_1547"/>
<dbReference type="Pfam" id="PF12092">
    <property type="entry name" value="DUF3568"/>
    <property type="match status" value="1"/>
</dbReference>